<evidence type="ECO:0000259" key="9">
    <source>
        <dbReference type="PROSITE" id="PS51471"/>
    </source>
</evidence>
<proteinExistence type="inferred from homology"/>
<evidence type="ECO:0000256" key="2">
    <source>
        <dbReference type="ARBA" id="ARBA00004123"/>
    </source>
</evidence>
<organism evidence="12">
    <name type="scientific">Mesocestoides corti</name>
    <name type="common">Flatworm</name>
    <dbReference type="NCBI Taxonomy" id="53468"/>
    <lineage>
        <taxon>Eukaryota</taxon>
        <taxon>Metazoa</taxon>
        <taxon>Spiralia</taxon>
        <taxon>Lophotrochozoa</taxon>
        <taxon>Platyhelminthes</taxon>
        <taxon>Cestoda</taxon>
        <taxon>Eucestoda</taxon>
        <taxon>Cyclophyllidea</taxon>
        <taxon>Mesocestoididae</taxon>
        <taxon>Mesocestoides</taxon>
    </lineage>
</organism>
<evidence type="ECO:0000313" key="11">
    <source>
        <dbReference type="Proteomes" id="UP000267029"/>
    </source>
</evidence>
<gene>
    <name evidence="10" type="ORF">MCOS_LOCUS8179</name>
</gene>
<dbReference type="InterPro" id="IPR037151">
    <property type="entry name" value="AlkB-like_sf"/>
</dbReference>
<dbReference type="GO" id="GO:0051213">
    <property type="term" value="F:dioxygenase activity"/>
    <property type="evidence" value="ECO:0007669"/>
    <property type="project" value="UniProtKB-KW"/>
</dbReference>
<dbReference type="OrthoDB" id="412814at2759"/>
<dbReference type="Pfam" id="PF13532">
    <property type="entry name" value="2OG-FeII_Oxy_2"/>
    <property type="match status" value="1"/>
</dbReference>
<dbReference type="AlphaFoldDB" id="A0A0R3UKP3"/>
<evidence type="ECO:0000313" key="12">
    <source>
        <dbReference type="WBParaSite" id="MCU_005350-RB"/>
    </source>
</evidence>
<dbReference type="PANTHER" id="PTHR46030:SF1">
    <property type="entry name" value="ALPHA-KETOGLUTARATE-DEPENDENT DIOXYGENASE ALKB HOMOLOG 6"/>
    <property type="match status" value="1"/>
</dbReference>
<comment type="subcellular location">
    <subcellularLocation>
        <location evidence="2">Nucleus</location>
    </subcellularLocation>
</comment>
<dbReference type="SUPFAM" id="SSF51197">
    <property type="entry name" value="Clavaminate synthase-like"/>
    <property type="match status" value="1"/>
</dbReference>
<evidence type="ECO:0000256" key="6">
    <source>
        <dbReference type="ARBA" id="ARBA00023002"/>
    </source>
</evidence>
<keyword evidence="4" id="KW-0479">Metal-binding</keyword>
<evidence type="ECO:0000256" key="7">
    <source>
        <dbReference type="ARBA" id="ARBA00023004"/>
    </source>
</evidence>
<dbReference type="GO" id="GO:0046872">
    <property type="term" value="F:metal ion binding"/>
    <property type="evidence" value="ECO:0007669"/>
    <property type="project" value="UniProtKB-KW"/>
</dbReference>
<evidence type="ECO:0000256" key="4">
    <source>
        <dbReference type="ARBA" id="ARBA00022723"/>
    </source>
</evidence>
<comment type="similarity">
    <text evidence="3">Belongs to the alkB family.</text>
</comment>
<dbReference type="EMBL" id="UXSR01005466">
    <property type="protein sequence ID" value="VDD82176.1"/>
    <property type="molecule type" value="Genomic_DNA"/>
</dbReference>
<dbReference type="InterPro" id="IPR027450">
    <property type="entry name" value="AlkB-like"/>
</dbReference>
<keyword evidence="5" id="KW-0223">Dioxygenase</keyword>
<keyword evidence="8" id="KW-0539">Nucleus</keyword>
<sequence length="259" mass="29591">MSGGFETELDVLCGWPVDVVRYFVRTAPKTFFYVPDFINTEMETELLHKIYAVGQWRYLSNRRLQIWGGIPQRNGMIAEKIPDWLSNLMDRVTNLGVFGPNRANHVLINEYKPGQGIMPHHDGPLYYPVVTTVNLGGHSVLDFYRPVANGAENASLSNRYVGSALLMPRSLNIITGSMYTYYMHGIEERQCDILPQLQIHDKSILSAESDGFIEKKLFNFDQIPSLDELVCPLKRETRVSITIRHVPNTKNVDLSRIFK</sequence>
<dbReference type="PROSITE" id="PS51471">
    <property type="entry name" value="FE2OG_OXY"/>
    <property type="match status" value="1"/>
</dbReference>
<dbReference type="InterPro" id="IPR005123">
    <property type="entry name" value="Oxoglu/Fe-dep_dioxygenase_dom"/>
</dbReference>
<dbReference type="Proteomes" id="UP000267029">
    <property type="component" value="Unassembled WGS sequence"/>
</dbReference>
<reference evidence="12" key="2">
    <citation type="submission" date="2019-11" db="UniProtKB">
        <authorList>
            <consortium name="WormBaseParasite"/>
        </authorList>
    </citation>
    <scope>IDENTIFICATION</scope>
</reference>
<keyword evidence="6" id="KW-0560">Oxidoreductase</keyword>
<keyword evidence="7" id="KW-0408">Iron</keyword>
<evidence type="ECO:0000256" key="3">
    <source>
        <dbReference type="ARBA" id="ARBA00007879"/>
    </source>
</evidence>
<keyword evidence="11" id="KW-1185">Reference proteome</keyword>
<dbReference type="WBParaSite" id="MCU_005350-RB">
    <property type="protein sequence ID" value="MCU_005350-RB"/>
    <property type="gene ID" value="MCU_005350"/>
</dbReference>
<evidence type="ECO:0000256" key="1">
    <source>
        <dbReference type="ARBA" id="ARBA00001954"/>
    </source>
</evidence>
<dbReference type="GO" id="GO:0005634">
    <property type="term" value="C:nucleus"/>
    <property type="evidence" value="ECO:0007669"/>
    <property type="project" value="UniProtKB-SubCell"/>
</dbReference>
<reference evidence="10 11" key="1">
    <citation type="submission" date="2018-10" db="EMBL/GenBank/DDBJ databases">
        <authorList>
            <consortium name="Pathogen Informatics"/>
        </authorList>
    </citation>
    <scope>NUCLEOTIDE SEQUENCE [LARGE SCALE GENOMIC DNA]</scope>
</reference>
<dbReference type="STRING" id="53468.A0A0R3UKP3"/>
<evidence type="ECO:0000256" key="8">
    <source>
        <dbReference type="ARBA" id="ARBA00023242"/>
    </source>
</evidence>
<feature type="domain" description="Fe2OG dioxygenase" evidence="9">
    <location>
        <begin position="102"/>
        <end position="247"/>
    </location>
</feature>
<name>A0A0R3UKP3_MESCO</name>
<dbReference type="PANTHER" id="PTHR46030">
    <property type="entry name" value="ALPHA-KETOGLUTARATE-DEPENDENT DIOXYGENASE ALKB HOMOLOG 6"/>
    <property type="match status" value="1"/>
</dbReference>
<accession>A0A0R3UKP3</accession>
<dbReference type="InterPro" id="IPR032862">
    <property type="entry name" value="ALKBH6"/>
</dbReference>
<evidence type="ECO:0000313" key="10">
    <source>
        <dbReference type="EMBL" id="VDD82176.1"/>
    </source>
</evidence>
<comment type="cofactor">
    <cofactor evidence="1">
        <name>Fe(2+)</name>
        <dbReference type="ChEBI" id="CHEBI:29033"/>
    </cofactor>
</comment>
<evidence type="ECO:0000256" key="5">
    <source>
        <dbReference type="ARBA" id="ARBA00022964"/>
    </source>
</evidence>
<protein>
    <submittedName>
        <fullName evidence="12">Fe2OG dioxygenase domain-containing protein</fullName>
    </submittedName>
</protein>
<dbReference type="Gene3D" id="2.60.120.590">
    <property type="entry name" value="Alpha-ketoglutarate-dependent dioxygenase AlkB-like"/>
    <property type="match status" value="1"/>
</dbReference>